<protein>
    <submittedName>
        <fullName evidence="6">Thioredoxin</fullName>
    </submittedName>
</protein>
<dbReference type="AlphaFoldDB" id="W0F4J7"/>
<evidence type="ECO:0000313" key="6">
    <source>
        <dbReference type="EMBL" id="AHF16718.1"/>
    </source>
</evidence>
<reference evidence="6 7" key="1">
    <citation type="submission" date="2013-12" db="EMBL/GenBank/DDBJ databases">
        <authorList>
            <consortium name="DOE Joint Genome Institute"/>
            <person name="Eisen J."/>
            <person name="Huntemann M."/>
            <person name="Han J."/>
            <person name="Chen A."/>
            <person name="Kyrpides N."/>
            <person name="Mavromatis K."/>
            <person name="Markowitz V."/>
            <person name="Palaniappan K."/>
            <person name="Ivanova N."/>
            <person name="Schaumberg A."/>
            <person name="Pati A."/>
            <person name="Liolios K."/>
            <person name="Nordberg H.P."/>
            <person name="Cantor M.N."/>
            <person name="Hua S.X."/>
            <person name="Woyke T."/>
        </authorList>
    </citation>
    <scope>NUCLEOTIDE SEQUENCE [LARGE SCALE GENOMIC DNA]</scope>
    <source>
        <strain evidence="7">DSM 19437</strain>
    </source>
</reference>
<dbReference type="KEGG" id="nso:NIASO_19135"/>
<feature type="domain" description="Thioredoxin" evidence="5">
    <location>
        <begin position="218"/>
        <end position="358"/>
    </location>
</feature>
<dbReference type="PROSITE" id="PS00194">
    <property type="entry name" value="THIOREDOXIN_1"/>
    <property type="match status" value="1"/>
</dbReference>
<evidence type="ECO:0000256" key="4">
    <source>
        <dbReference type="ARBA" id="ARBA00023284"/>
    </source>
</evidence>
<dbReference type="GO" id="GO:0016209">
    <property type="term" value="F:antioxidant activity"/>
    <property type="evidence" value="ECO:0007669"/>
    <property type="project" value="InterPro"/>
</dbReference>
<dbReference type="OrthoDB" id="6399635at2"/>
<comment type="subcellular location">
    <subcellularLocation>
        <location evidence="1">Cell envelope</location>
    </subcellularLocation>
</comment>
<dbReference type="Pfam" id="PF00578">
    <property type="entry name" value="AhpC-TSA"/>
    <property type="match status" value="1"/>
</dbReference>
<evidence type="ECO:0000256" key="2">
    <source>
        <dbReference type="ARBA" id="ARBA00022748"/>
    </source>
</evidence>
<dbReference type="InterPro" id="IPR025380">
    <property type="entry name" value="DUF4369"/>
</dbReference>
<dbReference type="HOGENOM" id="CLU_042529_1_0_10"/>
<keyword evidence="4" id="KW-0676">Redox-active center</keyword>
<name>W0F4J7_9BACT</name>
<dbReference type="STRING" id="929713.NIASO_19135"/>
<keyword evidence="7" id="KW-1185">Reference proteome</keyword>
<dbReference type="PANTHER" id="PTHR42852">
    <property type="entry name" value="THIOL:DISULFIDE INTERCHANGE PROTEIN DSBE"/>
    <property type="match status" value="1"/>
</dbReference>
<proteinExistence type="predicted"/>
<dbReference type="PANTHER" id="PTHR42852:SF6">
    <property type="entry name" value="THIOL:DISULFIDE INTERCHANGE PROTEIN DSBE"/>
    <property type="match status" value="1"/>
</dbReference>
<keyword evidence="3" id="KW-1015">Disulfide bond</keyword>
<organism evidence="6 7">
    <name type="scientific">Niabella soli DSM 19437</name>
    <dbReference type="NCBI Taxonomy" id="929713"/>
    <lineage>
        <taxon>Bacteria</taxon>
        <taxon>Pseudomonadati</taxon>
        <taxon>Bacteroidota</taxon>
        <taxon>Chitinophagia</taxon>
        <taxon>Chitinophagales</taxon>
        <taxon>Chitinophagaceae</taxon>
        <taxon>Niabella</taxon>
    </lineage>
</organism>
<evidence type="ECO:0000313" key="7">
    <source>
        <dbReference type="Proteomes" id="UP000003586"/>
    </source>
</evidence>
<dbReference type="Gene3D" id="3.40.30.10">
    <property type="entry name" value="Glutaredoxin"/>
    <property type="match status" value="1"/>
</dbReference>
<dbReference type="InterPro" id="IPR000866">
    <property type="entry name" value="AhpC/TSA"/>
</dbReference>
<keyword evidence="2" id="KW-0201">Cytochrome c-type biogenesis</keyword>
<sequence length="358" mass="39000">MNKIGLLLVMLFPVVALAQKLTLSGTIEGMPDNTKIILLDLEKSSAILAQTTSKNGSFTLDSKVDGPSILGLMAGDSLKTALFLANDAVKVTGNMRQKMDDWKFTGSKTQDDFSEFQNIFVPKFERINQLGIAAQSGTGGDSVTNAMKTVTDDIEKSVDAFIAKHPASPVSAMVLLSTIGFSDDVALLDKRAGSLSKEVMNTGIGRQLQKAMEDAHFNAVGTVAADFTQKDAAGKDVSLAQFRGKYVLVDFWASWCGPCRRENPNVVKMYNKYKGKNFTVLGISLDEEKDAWQQAIKKDGLTWTHVSDLKGWENAVAQQYRITAIPRNFLIGPDGKILGKDLRGEELENKLAEVLGKP</sequence>
<dbReference type="SUPFAM" id="SSF52833">
    <property type="entry name" value="Thioredoxin-like"/>
    <property type="match status" value="1"/>
</dbReference>
<dbReference type="GO" id="GO:0016491">
    <property type="term" value="F:oxidoreductase activity"/>
    <property type="evidence" value="ECO:0007669"/>
    <property type="project" value="InterPro"/>
</dbReference>
<gene>
    <name evidence="6" type="ORF">NIASO_19135</name>
</gene>
<dbReference type="PROSITE" id="PS51352">
    <property type="entry name" value="THIOREDOXIN_2"/>
    <property type="match status" value="1"/>
</dbReference>
<dbReference type="GO" id="GO:0017004">
    <property type="term" value="P:cytochrome complex assembly"/>
    <property type="evidence" value="ECO:0007669"/>
    <property type="project" value="UniProtKB-KW"/>
</dbReference>
<dbReference type="InterPro" id="IPR036249">
    <property type="entry name" value="Thioredoxin-like_sf"/>
</dbReference>
<dbReference type="InterPro" id="IPR013766">
    <property type="entry name" value="Thioredoxin_domain"/>
</dbReference>
<evidence type="ECO:0000256" key="3">
    <source>
        <dbReference type="ARBA" id="ARBA00023157"/>
    </source>
</evidence>
<evidence type="ECO:0000259" key="5">
    <source>
        <dbReference type="PROSITE" id="PS51352"/>
    </source>
</evidence>
<dbReference type="InterPro" id="IPR050553">
    <property type="entry name" value="Thioredoxin_ResA/DsbE_sf"/>
</dbReference>
<dbReference type="eggNOG" id="COG0526">
    <property type="taxonomic scope" value="Bacteria"/>
</dbReference>
<accession>W0F4J7</accession>
<dbReference type="GO" id="GO:0030313">
    <property type="term" value="C:cell envelope"/>
    <property type="evidence" value="ECO:0007669"/>
    <property type="project" value="UniProtKB-SubCell"/>
</dbReference>
<dbReference type="Proteomes" id="UP000003586">
    <property type="component" value="Chromosome"/>
</dbReference>
<evidence type="ECO:0000256" key="1">
    <source>
        <dbReference type="ARBA" id="ARBA00004196"/>
    </source>
</evidence>
<dbReference type="Pfam" id="PF14289">
    <property type="entry name" value="DUF4369"/>
    <property type="match status" value="1"/>
</dbReference>
<dbReference type="InterPro" id="IPR017937">
    <property type="entry name" value="Thioredoxin_CS"/>
</dbReference>
<dbReference type="EMBL" id="CP007035">
    <property type="protein sequence ID" value="AHF16718.1"/>
    <property type="molecule type" value="Genomic_DNA"/>
</dbReference>
<dbReference type="RefSeq" id="WP_025299113.1">
    <property type="nucleotide sequence ID" value="NZ_CP007035.1"/>
</dbReference>
<dbReference type="CDD" id="cd02966">
    <property type="entry name" value="TlpA_like_family"/>
    <property type="match status" value="1"/>
</dbReference>